<protein>
    <submittedName>
        <fullName evidence="2">Uncharacterized protein</fullName>
    </submittedName>
</protein>
<dbReference type="GO" id="GO:0031083">
    <property type="term" value="C:BLOC-1 complex"/>
    <property type="evidence" value="ECO:0007669"/>
    <property type="project" value="TreeGrafter"/>
</dbReference>
<dbReference type="GeneID" id="24131406"/>
<feature type="compositionally biased region" description="Low complexity" evidence="1">
    <location>
        <begin position="47"/>
        <end position="56"/>
    </location>
</feature>
<dbReference type="GO" id="GO:0030133">
    <property type="term" value="C:transport vesicle"/>
    <property type="evidence" value="ECO:0007669"/>
    <property type="project" value="TreeGrafter"/>
</dbReference>
<evidence type="ECO:0000313" key="2">
    <source>
        <dbReference type="EMBL" id="KDO25081.1"/>
    </source>
</evidence>
<evidence type="ECO:0000256" key="1">
    <source>
        <dbReference type="SAM" id="MobiDB-lite"/>
    </source>
</evidence>
<dbReference type="InterPro" id="IPR028119">
    <property type="entry name" value="Snapin/Pallidin/Snn1"/>
</dbReference>
<reference evidence="2 3" key="1">
    <citation type="journal article" date="2013" name="PLoS Genet.">
        <title>Distinctive expansion of potential virulence genes in the genome of the oomycete fish pathogen Saprolegnia parasitica.</title>
        <authorList>
            <person name="Jiang R.H."/>
            <person name="de Bruijn I."/>
            <person name="Haas B.J."/>
            <person name="Belmonte R."/>
            <person name="Lobach L."/>
            <person name="Christie J."/>
            <person name="van den Ackerveken G."/>
            <person name="Bottin A."/>
            <person name="Bulone V."/>
            <person name="Diaz-Moreno S.M."/>
            <person name="Dumas B."/>
            <person name="Fan L."/>
            <person name="Gaulin E."/>
            <person name="Govers F."/>
            <person name="Grenville-Briggs L.J."/>
            <person name="Horner N.R."/>
            <person name="Levin J.Z."/>
            <person name="Mammella M."/>
            <person name="Meijer H.J."/>
            <person name="Morris P."/>
            <person name="Nusbaum C."/>
            <person name="Oome S."/>
            <person name="Phillips A.J."/>
            <person name="van Rooyen D."/>
            <person name="Rzeszutek E."/>
            <person name="Saraiva M."/>
            <person name="Secombes C.J."/>
            <person name="Seidl M.F."/>
            <person name="Snel B."/>
            <person name="Stassen J.H."/>
            <person name="Sykes S."/>
            <person name="Tripathy S."/>
            <person name="van den Berg H."/>
            <person name="Vega-Arreguin J.C."/>
            <person name="Wawra S."/>
            <person name="Young S.K."/>
            <person name="Zeng Q."/>
            <person name="Dieguez-Uribeondo J."/>
            <person name="Russ C."/>
            <person name="Tyler B.M."/>
            <person name="van West P."/>
        </authorList>
    </citation>
    <scope>NUCLEOTIDE SEQUENCE [LARGE SCALE GENOMIC DNA]</scope>
    <source>
        <strain evidence="2 3">CBS 223.65</strain>
    </source>
</reference>
<dbReference type="EMBL" id="KK583235">
    <property type="protein sequence ID" value="KDO25081.1"/>
    <property type="molecule type" value="Genomic_DNA"/>
</dbReference>
<dbReference type="VEuPathDB" id="FungiDB:SPRG_09221"/>
<accession>A0A067CEV2</accession>
<dbReference type="Proteomes" id="UP000030745">
    <property type="component" value="Unassembled WGS sequence"/>
</dbReference>
<proteinExistence type="predicted"/>
<gene>
    <name evidence="2" type="ORF">SPRG_09221</name>
</gene>
<sequence length="265" mass="29226">MAAKAGKIFSGEDSESEEEEEDEPMWVPTIAPRAPVLEKAPVPPASPATVAAPTIATDDDAPTEVPITLTQPAPSPIEIPASAQATPLASPLQPVPDEHDVWRQALTSPFTEVDGMNKMSLAAASKLQSVLDGTLEQIRELVESQEHLLNVVSERNGKIMRNAKIAGVEQTMSQVPIYFQKVVAMKSRMGDITASIERMKKQAEYLQVEAQSRAIAKEDRRDKMSQWNKLLSAKPSDDLQRKMDEGATLGRNGVLWRLWRLEYLM</sequence>
<dbReference type="KEGG" id="spar:SPRG_09221"/>
<feature type="region of interest" description="Disordered" evidence="1">
    <location>
        <begin position="1"/>
        <end position="79"/>
    </location>
</feature>
<evidence type="ECO:0000313" key="3">
    <source>
        <dbReference type="Proteomes" id="UP000030745"/>
    </source>
</evidence>
<dbReference type="RefSeq" id="XP_012204155.1">
    <property type="nucleotide sequence ID" value="XM_012348765.1"/>
</dbReference>
<dbReference type="PANTHER" id="PTHR31328">
    <property type="entry name" value="BIOGENESIS OF LYSOSOME-RELATED ORGANELLES COMPLEX 1 SUBUNIT 6"/>
    <property type="match status" value="1"/>
</dbReference>
<dbReference type="OMA" id="DEPMWVP"/>
<dbReference type="PANTHER" id="PTHR31328:SF2">
    <property type="entry name" value="BIOGENESIS OF LYSOSOME-RELATED ORGANELLES COMPLEX 1 SUBUNIT 6"/>
    <property type="match status" value="1"/>
</dbReference>
<dbReference type="Pfam" id="PF14712">
    <property type="entry name" value="Snapin_Pallidin"/>
    <property type="match status" value="1"/>
</dbReference>
<feature type="compositionally biased region" description="Acidic residues" evidence="1">
    <location>
        <begin position="12"/>
        <end position="24"/>
    </location>
</feature>
<organism evidence="2 3">
    <name type="scientific">Saprolegnia parasitica (strain CBS 223.65)</name>
    <dbReference type="NCBI Taxonomy" id="695850"/>
    <lineage>
        <taxon>Eukaryota</taxon>
        <taxon>Sar</taxon>
        <taxon>Stramenopiles</taxon>
        <taxon>Oomycota</taxon>
        <taxon>Saprolegniomycetes</taxon>
        <taxon>Saprolegniales</taxon>
        <taxon>Saprolegniaceae</taxon>
        <taxon>Saprolegnia</taxon>
    </lineage>
</organism>
<dbReference type="OrthoDB" id="79125at2759"/>
<keyword evidence="3" id="KW-1185">Reference proteome</keyword>
<name>A0A067CEV2_SAPPC</name>
<dbReference type="AlphaFoldDB" id="A0A067CEV2"/>